<feature type="region of interest" description="Disordered" evidence="6">
    <location>
        <begin position="162"/>
        <end position="181"/>
    </location>
</feature>
<dbReference type="Pfam" id="PF12999">
    <property type="entry name" value="PRKCSH-like"/>
    <property type="match status" value="1"/>
</dbReference>
<dbReference type="InterPro" id="IPR036607">
    <property type="entry name" value="PRKCSH"/>
</dbReference>
<feature type="compositionally biased region" description="Basic and acidic residues" evidence="6">
    <location>
        <begin position="303"/>
        <end position="323"/>
    </location>
</feature>
<feature type="compositionally biased region" description="Basic and acidic residues" evidence="6">
    <location>
        <begin position="244"/>
        <end position="257"/>
    </location>
</feature>
<feature type="compositionally biased region" description="Acidic residues" evidence="6">
    <location>
        <begin position="277"/>
        <end position="286"/>
    </location>
</feature>
<dbReference type="InterPro" id="IPR028146">
    <property type="entry name" value="PRKCSH_N"/>
</dbReference>
<dbReference type="EMBL" id="KZ772729">
    <property type="protein sequence ID" value="PTQ37505.1"/>
    <property type="molecule type" value="Genomic_DNA"/>
</dbReference>
<dbReference type="PANTHER" id="PTHR12630">
    <property type="entry name" value="N-LINKED OLIGOSACCHARIDE PROCESSING"/>
    <property type="match status" value="1"/>
</dbReference>
<proteinExistence type="predicted"/>
<feature type="chain" id="PRO_5015352408" description="Glucosidase 2 subunit beta" evidence="7">
    <location>
        <begin position="36"/>
        <end position="559"/>
    </location>
</feature>
<dbReference type="Gene3D" id="2.70.130.10">
    <property type="entry name" value="Mannose-6-phosphate receptor binding domain"/>
    <property type="match status" value="1"/>
</dbReference>
<dbReference type="OrthoDB" id="28322at2759"/>
<dbReference type="Gramene" id="Mp7g05650.1">
    <property type="protein sequence ID" value="Mp7g05650.1.cds"/>
    <property type="gene ID" value="Mp7g05650"/>
</dbReference>
<dbReference type="InterPro" id="IPR039794">
    <property type="entry name" value="Gtb1-like"/>
</dbReference>
<feature type="coiled-coil region" evidence="5">
    <location>
        <begin position="394"/>
        <end position="424"/>
    </location>
</feature>
<evidence type="ECO:0000313" key="10">
    <source>
        <dbReference type="Proteomes" id="UP000244005"/>
    </source>
</evidence>
<name>A0A2R6WUH1_MARPO</name>
<evidence type="ECO:0000256" key="1">
    <source>
        <dbReference type="ARBA" id="ARBA00022387"/>
    </source>
</evidence>
<protein>
    <recommendedName>
        <fullName evidence="1">Glucosidase 2 subunit beta</fullName>
    </recommendedName>
</protein>
<evidence type="ECO:0000256" key="2">
    <source>
        <dbReference type="ARBA" id="ARBA00022729"/>
    </source>
</evidence>
<evidence type="ECO:0000313" key="9">
    <source>
        <dbReference type="EMBL" id="PTQ37505.1"/>
    </source>
</evidence>
<keyword evidence="10" id="KW-1185">Reference proteome</keyword>
<gene>
    <name evidence="9" type="ORF">MARPO_0057s0106</name>
</gene>
<dbReference type="AlphaFoldDB" id="A0A2R6WUH1"/>
<evidence type="ECO:0000256" key="6">
    <source>
        <dbReference type="SAM" id="MobiDB-lite"/>
    </source>
</evidence>
<dbReference type="GO" id="GO:0006491">
    <property type="term" value="P:N-glycan processing"/>
    <property type="evidence" value="ECO:0000318"/>
    <property type="project" value="GO_Central"/>
</dbReference>
<dbReference type="Pfam" id="PF13015">
    <property type="entry name" value="PRKCSH_1"/>
    <property type="match status" value="1"/>
</dbReference>
<dbReference type="SUPFAM" id="SSF50911">
    <property type="entry name" value="Mannose 6-phosphate receptor domain"/>
    <property type="match status" value="1"/>
</dbReference>
<sequence length="559" mass="63694">MLVRRGDRLCMSRVSIVHVVLSVVSLLLLAKDSVAVPNLRGIAPQDERYFQTAIIKCKDGTKSFPQERLNDDFCDCVDGTDEPGTNACPESKFYCKNLQHRALVIFSSRVNDGICDCCDGSDEYDGKVTCGNTCWEAGEKSREKLKKKLGVFKDGSIIRKQDVEKSKEARHQHDEELKQAKREVKKLESVVDKLRADKEAVEKEEKRAREEKDRIEKEERERRERESAPAKEESLEAVDVSDEVEGHAEHSEITKPAEEEEEEEEVLDSALDPSNKEEDELADLTEEERGRVIASRWTGEDISDIKAKAEAESKNHPDSHDDHDDQDDSGDEADESHDDEEDDDYGHPSYGQDSLLPTSSQSLGGDESWWSKLMIGPSAILKMFGFAGREPVDISEAERIRKEFREASDKLSNTQSKVSDLENRLKQDFGKDGEFYSFYDKCFELKDKKYTYKVCPYKDATQVEGHSTTRLGRWQGFKDDYTNMVFEQGDKCWNGPERSLRVKMRCGTKLELRSVNEPSRCEYVAEFSTPALCLESRVQELEQQLVHPNVSPDNGHDEL</sequence>
<dbReference type="InterPro" id="IPR009011">
    <property type="entry name" value="Man6P_isomerase_rcpt-bd_dom_sf"/>
</dbReference>
<evidence type="ECO:0000256" key="7">
    <source>
        <dbReference type="SAM" id="SignalP"/>
    </source>
</evidence>
<keyword evidence="3" id="KW-0256">Endoplasmic reticulum</keyword>
<evidence type="ECO:0000256" key="4">
    <source>
        <dbReference type="ARBA" id="ARBA00023157"/>
    </source>
</evidence>
<reference evidence="10" key="1">
    <citation type="journal article" date="2017" name="Cell">
        <title>Insights into land plant evolution garnered from the Marchantia polymorpha genome.</title>
        <authorList>
            <person name="Bowman J.L."/>
            <person name="Kohchi T."/>
            <person name="Yamato K.T."/>
            <person name="Jenkins J."/>
            <person name="Shu S."/>
            <person name="Ishizaki K."/>
            <person name="Yamaoka S."/>
            <person name="Nishihama R."/>
            <person name="Nakamura Y."/>
            <person name="Berger F."/>
            <person name="Adam C."/>
            <person name="Aki S.S."/>
            <person name="Althoff F."/>
            <person name="Araki T."/>
            <person name="Arteaga-Vazquez M.A."/>
            <person name="Balasubrmanian S."/>
            <person name="Barry K."/>
            <person name="Bauer D."/>
            <person name="Boehm C.R."/>
            <person name="Briginshaw L."/>
            <person name="Caballero-Perez J."/>
            <person name="Catarino B."/>
            <person name="Chen F."/>
            <person name="Chiyoda S."/>
            <person name="Chovatia M."/>
            <person name="Davies K.M."/>
            <person name="Delmans M."/>
            <person name="Demura T."/>
            <person name="Dierschke T."/>
            <person name="Dolan L."/>
            <person name="Dorantes-Acosta A.E."/>
            <person name="Eklund D.M."/>
            <person name="Florent S.N."/>
            <person name="Flores-Sandoval E."/>
            <person name="Fujiyama A."/>
            <person name="Fukuzawa H."/>
            <person name="Galik B."/>
            <person name="Grimanelli D."/>
            <person name="Grimwood J."/>
            <person name="Grossniklaus U."/>
            <person name="Hamada T."/>
            <person name="Haseloff J."/>
            <person name="Hetherington A.J."/>
            <person name="Higo A."/>
            <person name="Hirakawa Y."/>
            <person name="Hundley H.N."/>
            <person name="Ikeda Y."/>
            <person name="Inoue K."/>
            <person name="Inoue S.I."/>
            <person name="Ishida S."/>
            <person name="Jia Q."/>
            <person name="Kakita M."/>
            <person name="Kanazawa T."/>
            <person name="Kawai Y."/>
            <person name="Kawashima T."/>
            <person name="Kennedy M."/>
            <person name="Kinose K."/>
            <person name="Kinoshita T."/>
            <person name="Kohara Y."/>
            <person name="Koide E."/>
            <person name="Komatsu K."/>
            <person name="Kopischke S."/>
            <person name="Kubo M."/>
            <person name="Kyozuka J."/>
            <person name="Lagercrantz U."/>
            <person name="Lin S.S."/>
            <person name="Lindquist E."/>
            <person name="Lipzen A.M."/>
            <person name="Lu C.W."/>
            <person name="De Luna E."/>
            <person name="Martienssen R.A."/>
            <person name="Minamino N."/>
            <person name="Mizutani M."/>
            <person name="Mizutani M."/>
            <person name="Mochizuki N."/>
            <person name="Monte I."/>
            <person name="Mosher R."/>
            <person name="Nagasaki H."/>
            <person name="Nakagami H."/>
            <person name="Naramoto S."/>
            <person name="Nishitani K."/>
            <person name="Ohtani M."/>
            <person name="Okamoto T."/>
            <person name="Okumura M."/>
            <person name="Phillips J."/>
            <person name="Pollak B."/>
            <person name="Reinders A."/>
            <person name="Rovekamp M."/>
            <person name="Sano R."/>
            <person name="Sawa S."/>
            <person name="Schmid M.W."/>
            <person name="Shirakawa M."/>
            <person name="Solano R."/>
            <person name="Spunde A."/>
            <person name="Suetsugu N."/>
            <person name="Sugano S."/>
            <person name="Sugiyama A."/>
            <person name="Sun R."/>
            <person name="Suzuki Y."/>
            <person name="Takenaka M."/>
            <person name="Takezawa D."/>
            <person name="Tomogane H."/>
            <person name="Tsuzuki M."/>
            <person name="Ueda T."/>
            <person name="Umeda M."/>
            <person name="Ward J.M."/>
            <person name="Watanabe Y."/>
            <person name="Yazaki K."/>
            <person name="Yokoyama R."/>
            <person name="Yoshitake Y."/>
            <person name="Yotsui I."/>
            <person name="Zachgo S."/>
            <person name="Schmutz J."/>
        </authorList>
    </citation>
    <scope>NUCLEOTIDE SEQUENCE [LARGE SCALE GENOMIC DNA]</scope>
    <source>
        <strain evidence="10">Tak-1</strain>
    </source>
</reference>
<dbReference type="OMA" id="YENGQHC"/>
<dbReference type="PROSITE" id="PS51914">
    <property type="entry name" value="MRH"/>
    <property type="match status" value="1"/>
</dbReference>
<dbReference type="InterPro" id="IPR002172">
    <property type="entry name" value="LDrepeatLR_classA_rpt"/>
</dbReference>
<feature type="signal peptide" evidence="7">
    <location>
        <begin position="1"/>
        <end position="35"/>
    </location>
</feature>
<organism evidence="9 10">
    <name type="scientific">Marchantia polymorpha</name>
    <name type="common">Common liverwort</name>
    <name type="synonym">Marchantia aquatica</name>
    <dbReference type="NCBI Taxonomy" id="3197"/>
    <lineage>
        <taxon>Eukaryota</taxon>
        <taxon>Viridiplantae</taxon>
        <taxon>Streptophyta</taxon>
        <taxon>Embryophyta</taxon>
        <taxon>Marchantiophyta</taxon>
        <taxon>Marchantiopsida</taxon>
        <taxon>Marchantiidae</taxon>
        <taxon>Marchantiales</taxon>
        <taxon>Marchantiaceae</taxon>
        <taxon>Marchantia</taxon>
    </lineage>
</organism>
<keyword evidence="4" id="KW-1015">Disulfide bond</keyword>
<keyword evidence="5" id="KW-0175">Coiled coil</keyword>
<dbReference type="PANTHER" id="PTHR12630:SF1">
    <property type="entry name" value="GLUCOSIDASE 2 SUBUNIT BETA"/>
    <property type="match status" value="1"/>
</dbReference>
<feature type="compositionally biased region" description="Acidic residues" evidence="6">
    <location>
        <begin position="324"/>
        <end position="344"/>
    </location>
</feature>
<evidence type="ECO:0000256" key="3">
    <source>
        <dbReference type="ARBA" id="ARBA00022824"/>
    </source>
</evidence>
<feature type="compositionally biased region" description="Polar residues" evidence="6">
    <location>
        <begin position="351"/>
        <end position="362"/>
    </location>
</feature>
<feature type="compositionally biased region" description="Basic and acidic residues" evidence="6">
    <location>
        <begin position="198"/>
        <end position="234"/>
    </location>
</feature>
<dbReference type="Proteomes" id="UP000244005">
    <property type="component" value="Unassembled WGS sequence"/>
</dbReference>
<evidence type="ECO:0000259" key="8">
    <source>
        <dbReference type="PROSITE" id="PS51914"/>
    </source>
</evidence>
<keyword evidence="2 7" id="KW-0732">Signal</keyword>
<dbReference type="InterPro" id="IPR044865">
    <property type="entry name" value="MRH_dom"/>
</dbReference>
<dbReference type="CDD" id="cd00112">
    <property type="entry name" value="LDLa"/>
    <property type="match status" value="1"/>
</dbReference>
<dbReference type="GO" id="GO:0017177">
    <property type="term" value="C:glucosidase II complex"/>
    <property type="evidence" value="ECO:0000318"/>
    <property type="project" value="GO_Central"/>
</dbReference>
<evidence type="ECO:0000256" key="5">
    <source>
        <dbReference type="SAM" id="Coils"/>
    </source>
</evidence>
<accession>A0A2R6WUH1</accession>
<feature type="region of interest" description="Disordered" evidence="6">
    <location>
        <begin position="198"/>
        <end position="362"/>
    </location>
</feature>
<feature type="compositionally biased region" description="Acidic residues" evidence="6">
    <location>
        <begin position="258"/>
        <end position="267"/>
    </location>
</feature>
<feature type="domain" description="MRH" evidence="8">
    <location>
        <begin position="431"/>
        <end position="535"/>
    </location>
</feature>